<protein>
    <submittedName>
        <fullName evidence="1">Uncharacterized protein</fullName>
    </submittedName>
</protein>
<gene>
    <name evidence="1" type="ORF">SAMEA104719789_01362</name>
</gene>
<sequence length="45" mass="5133">MNTLDLTIEELMTIEGGCDKCEGVGKKIGRFVREVIIDTIEDWFN</sequence>
<dbReference type="Proteomes" id="UP000262142">
    <property type="component" value="Unassembled WGS sequence"/>
</dbReference>
<reference evidence="1 2" key="1">
    <citation type="submission" date="2018-09" db="EMBL/GenBank/DDBJ databases">
        <authorList>
            <consortium name="Pathogen Informatics"/>
        </authorList>
    </citation>
    <scope>NUCLEOTIDE SEQUENCE [LARGE SCALE GENOMIC DNA]</scope>
    <source>
        <strain evidence="1 2">OH-22767</strain>
    </source>
</reference>
<keyword evidence="2" id="KW-1185">Reference proteome</keyword>
<dbReference type="AlphaFoldDB" id="A0A383U3E8"/>
<name>A0A383U3E8_9FLAO</name>
<dbReference type="EMBL" id="UNSC01000007">
    <property type="protein sequence ID" value="SZD73909.1"/>
    <property type="molecule type" value="Genomic_DNA"/>
</dbReference>
<accession>A0A383U3E8</accession>
<organism evidence="1 2">
    <name type="scientific">Candidatus Ornithobacterium hominis</name>
    <dbReference type="NCBI Taxonomy" id="2497989"/>
    <lineage>
        <taxon>Bacteria</taxon>
        <taxon>Pseudomonadati</taxon>
        <taxon>Bacteroidota</taxon>
        <taxon>Flavobacteriia</taxon>
        <taxon>Flavobacteriales</taxon>
        <taxon>Weeksellaceae</taxon>
        <taxon>Ornithobacterium</taxon>
    </lineage>
</organism>
<proteinExistence type="predicted"/>
<dbReference type="RefSeq" id="WP_165846441.1">
    <property type="nucleotide sequence ID" value="NZ_OX579588.1"/>
</dbReference>
<evidence type="ECO:0000313" key="1">
    <source>
        <dbReference type="EMBL" id="SZD73909.1"/>
    </source>
</evidence>
<evidence type="ECO:0000313" key="2">
    <source>
        <dbReference type="Proteomes" id="UP000262142"/>
    </source>
</evidence>